<dbReference type="Gene3D" id="3.30.2010.10">
    <property type="entry name" value="Metalloproteases ('zincins'), catalytic domain"/>
    <property type="match status" value="1"/>
</dbReference>
<evidence type="ECO:0000256" key="6">
    <source>
        <dbReference type="ARBA" id="ARBA00023049"/>
    </source>
</evidence>
<keyword evidence="3" id="KW-0479">Metal-binding</keyword>
<keyword evidence="5" id="KW-0862">Zinc</keyword>
<dbReference type="CDD" id="cd07329">
    <property type="entry name" value="M56_like"/>
    <property type="match status" value="1"/>
</dbReference>
<feature type="transmembrane region" description="Helical" evidence="7">
    <location>
        <begin position="53"/>
        <end position="74"/>
    </location>
</feature>
<keyword evidence="7" id="KW-0812">Transmembrane</keyword>
<comment type="caution">
    <text evidence="9">The sequence shown here is derived from an EMBL/GenBank/DDBJ whole genome shotgun (WGS) entry which is preliminary data.</text>
</comment>
<comment type="cofactor">
    <cofactor evidence="1">
        <name>Zn(2+)</name>
        <dbReference type="ChEBI" id="CHEBI:29105"/>
    </cofactor>
</comment>
<feature type="transmembrane region" description="Helical" evidence="7">
    <location>
        <begin position="228"/>
        <end position="246"/>
    </location>
</feature>
<organism evidence="9 10">
    <name type="scientific">Actinomadura rudentiformis</name>
    <dbReference type="NCBI Taxonomy" id="359158"/>
    <lineage>
        <taxon>Bacteria</taxon>
        <taxon>Bacillati</taxon>
        <taxon>Actinomycetota</taxon>
        <taxon>Actinomycetes</taxon>
        <taxon>Streptosporangiales</taxon>
        <taxon>Thermomonosporaceae</taxon>
        <taxon>Actinomadura</taxon>
    </lineage>
</organism>
<proteinExistence type="predicted"/>
<keyword evidence="6 9" id="KW-0482">Metalloprotease</keyword>
<dbReference type="InterPro" id="IPR001915">
    <property type="entry name" value="Peptidase_M48"/>
</dbReference>
<evidence type="ECO:0000256" key="2">
    <source>
        <dbReference type="ARBA" id="ARBA00022670"/>
    </source>
</evidence>
<dbReference type="GO" id="GO:0004222">
    <property type="term" value="F:metalloendopeptidase activity"/>
    <property type="evidence" value="ECO:0007669"/>
    <property type="project" value="InterPro"/>
</dbReference>
<dbReference type="Proteomes" id="UP000468735">
    <property type="component" value="Unassembled WGS sequence"/>
</dbReference>
<dbReference type="Pfam" id="PF01435">
    <property type="entry name" value="Peptidase_M48"/>
    <property type="match status" value="1"/>
</dbReference>
<dbReference type="OrthoDB" id="1164099at2"/>
<evidence type="ECO:0000256" key="1">
    <source>
        <dbReference type="ARBA" id="ARBA00001947"/>
    </source>
</evidence>
<evidence type="ECO:0000256" key="7">
    <source>
        <dbReference type="SAM" id="Phobius"/>
    </source>
</evidence>
<dbReference type="RefSeq" id="WP_151558259.1">
    <property type="nucleotide sequence ID" value="NZ_WBMT01000002.1"/>
</dbReference>
<keyword evidence="7" id="KW-1133">Transmembrane helix</keyword>
<evidence type="ECO:0000256" key="4">
    <source>
        <dbReference type="ARBA" id="ARBA00022801"/>
    </source>
</evidence>
<evidence type="ECO:0000259" key="8">
    <source>
        <dbReference type="Pfam" id="PF01435"/>
    </source>
</evidence>
<evidence type="ECO:0000256" key="3">
    <source>
        <dbReference type="ARBA" id="ARBA00022723"/>
    </source>
</evidence>
<dbReference type="GO" id="GO:0046872">
    <property type="term" value="F:metal ion binding"/>
    <property type="evidence" value="ECO:0007669"/>
    <property type="project" value="UniProtKB-KW"/>
</dbReference>
<dbReference type="GO" id="GO:0006508">
    <property type="term" value="P:proteolysis"/>
    <property type="evidence" value="ECO:0007669"/>
    <property type="project" value="UniProtKB-KW"/>
</dbReference>
<evidence type="ECO:0000256" key="5">
    <source>
        <dbReference type="ARBA" id="ARBA00022833"/>
    </source>
</evidence>
<sequence>MMYELALAASDPSIYTECLRAAGPVPGERLGGIDLQVKAERCRSETFHAAFSAALNGVGVVAVLAGALFACLPLRAPRRHARRVLLDTGITEPANERCRPGALEDHLRALVKISGLPYCRIVFVADLSARRSCSGRTYRRPSRYVVCLDQALVLSRLKHPELFQAVVLHELAHIRNRDVSVGYAAQALWRTFVVAVLAPYTALQGWAVLNGGFPGAHGVLGSAQPMNAAALGVLAAAQTYLLYTVVLRMREHLADFDAVRLGAAPYVWGIDAPARGALWAMMRRAWQTLTEPWRVHPSNAWRRRMLADAGSVGKGRSQLFPVLLAIGGAIVFAITLPKGSGSQSWPVVVLFSMFFAVLAMADELGRPNHPGRHKWSGHHSRGCAEGCQPEALGKLNLLDVEKTVNCRRCEVPICPYCYAPLPEGSIFLCSRCGSVPDARRIDINLWNEHRARCANGCSINGTFGQPREPTSSCDRCGQLLCLGCSRRSSPNICFLCSMGLPKEPMPIMSDSKIQSGRTAPGEGWRIQGPGIMSIHVDTSVAGFTGTPVYFWAICNAPRDLNGRAIVKHETETGFTLSIFFRDADISLAQADAAENGWYVEWTACDSRP</sequence>
<gene>
    <name evidence="9" type="ORF">F8566_04375</name>
</gene>
<evidence type="ECO:0000313" key="9">
    <source>
        <dbReference type="EMBL" id="KAB2351479.1"/>
    </source>
</evidence>
<evidence type="ECO:0000313" key="10">
    <source>
        <dbReference type="Proteomes" id="UP000468735"/>
    </source>
</evidence>
<name>A0A6H9Z5U0_9ACTN</name>
<keyword evidence="10" id="KW-1185">Reference proteome</keyword>
<dbReference type="AlphaFoldDB" id="A0A6H9Z5U0"/>
<feature type="domain" description="Peptidase M48" evidence="8">
    <location>
        <begin position="148"/>
        <end position="306"/>
    </location>
</feature>
<keyword evidence="2 9" id="KW-0645">Protease</keyword>
<dbReference type="EMBL" id="WBMT01000002">
    <property type="protein sequence ID" value="KAB2351479.1"/>
    <property type="molecule type" value="Genomic_DNA"/>
</dbReference>
<feature type="transmembrane region" description="Helical" evidence="7">
    <location>
        <begin position="187"/>
        <end position="208"/>
    </location>
</feature>
<keyword evidence="7" id="KW-0472">Membrane</keyword>
<protein>
    <submittedName>
        <fullName evidence="9">M48 family metalloprotease</fullName>
    </submittedName>
</protein>
<reference evidence="9 10" key="1">
    <citation type="submission" date="2019-09" db="EMBL/GenBank/DDBJ databases">
        <title>Actinomadura physcomitrii sp. nov., a novel actinomycete isolated from moss [Physcomitrium sphaericum (Ludw) Fuernr].</title>
        <authorList>
            <person name="Zhuang X."/>
            <person name="Liu C."/>
        </authorList>
    </citation>
    <scope>NUCLEOTIDE SEQUENCE [LARGE SCALE GENOMIC DNA]</scope>
    <source>
        <strain evidence="9 10">HMC1</strain>
    </source>
</reference>
<keyword evidence="4" id="KW-0378">Hydrolase</keyword>
<accession>A0A6H9Z5U0</accession>
<feature type="transmembrane region" description="Helical" evidence="7">
    <location>
        <begin position="319"/>
        <end position="337"/>
    </location>
</feature>